<keyword evidence="3" id="KW-1185">Reference proteome</keyword>
<gene>
    <name evidence="2" type="ORF">HYDPIDRAFT_35104</name>
</gene>
<evidence type="ECO:0000313" key="3">
    <source>
        <dbReference type="Proteomes" id="UP000053820"/>
    </source>
</evidence>
<proteinExistence type="predicted"/>
<sequence>MSSGAVRWPTKEVSGTMKKNLITRRSYLVRRESRIHIFTKPGSKSVADVPSKYHDILHTVSFQYEVYKHVLQIIQEHTELETEDVVERLFLHMKYLDDVRQEFLGETRNQKDASSSPTLEYHMWLEYTQGAYDAVARKQLSEEYKVTYGKVKSGKVNVLEPVLRESYVRRCGNAKYDKCGANVAMGKDPIPRPEVARRWAADIINELKAIQGAKDADTMEKDRDADDKVVDSVGGLPGHEVGMVGGEDRNRPGTEQEEEEQQQEIDRRRVGQGMGKEK</sequence>
<name>A0A0C2PG35_9AGAM</name>
<evidence type="ECO:0000313" key="2">
    <source>
        <dbReference type="EMBL" id="KIJ57459.1"/>
    </source>
</evidence>
<feature type="compositionally biased region" description="Basic and acidic residues" evidence="1">
    <location>
        <begin position="214"/>
        <end position="230"/>
    </location>
</feature>
<feature type="non-terminal residue" evidence="2">
    <location>
        <position position="278"/>
    </location>
</feature>
<reference evidence="2 3" key="1">
    <citation type="submission" date="2014-04" db="EMBL/GenBank/DDBJ databases">
        <title>Evolutionary Origins and Diversification of the Mycorrhizal Mutualists.</title>
        <authorList>
            <consortium name="DOE Joint Genome Institute"/>
            <consortium name="Mycorrhizal Genomics Consortium"/>
            <person name="Kohler A."/>
            <person name="Kuo A."/>
            <person name="Nagy L.G."/>
            <person name="Floudas D."/>
            <person name="Copeland A."/>
            <person name="Barry K.W."/>
            <person name="Cichocki N."/>
            <person name="Veneault-Fourrey C."/>
            <person name="LaButti K."/>
            <person name="Lindquist E.A."/>
            <person name="Lipzen A."/>
            <person name="Lundell T."/>
            <person name="Morin E."/>
            <person name="Murat C."/>
            <person name="Riley R."/>
            <person name="Ohm R."/>
            <person name="Sun H."/>
            <person name="Tunlid A."/>
            <person name="Henrissat B."/>
            <person name="Grigoriev I.V."/>
            <person name="Hibbett D.S."/>
            <person name="Martin F."/>
        </authorList>
    </citation>
    <scope>NUCLEOTIDE SEQUENCE [LARGE SCALE GENOMIC DNA]</scope>
    <source>
        <strain evidence="2 3">MD-312</strain>
    </source>
</reference>
<dbReference type="AlphaFoldDB" id="A0A0C2PG35"/>
<protein>
    <submittedName>
        <fullName evidence="2">Uncharacterized protein</fullName>
    </submittedName>
</protein>
<dbReference type="EMBL" id="KN840384">
    <property type="protein sequence ID" value="KIJ57459.1"/>
    <property type="molecule type" value="Genomic_DNA"/>
</dbReference>
<evidence type="ECO:0000256" key="1">
    <source>
        <dbReference type="SAM" id="MobiDB-lite"/>
    </source>
</evidence>
<dbReference type="Proteomes" id="UP000053820">
    <property type="component" value="Unassembled WGS sequence"/>
</dbReference>
<dbReference type="OrthoDB" id="2691871at2759"/>
<accession>A0A0C2PG35</accession>
<feature type="region of interest" description="Disordered" evidence="1">
    <location>
        <begin position="214"/>
        <end position="278"/>
    </location>
</feature>
<feature type="compositionally biased region" description="Basic and acidic residues" evidence="1">
    <location>
        <begin position="264"/>
        <end position="278"/>
    </location>
</feature>
<organism evidence="2 3">
    <name type="scientific">Hydnomerulius pinastri MD-312</name>
    <dbReference type="NCBI Taxonomy" id="994086"/>
    <lineage>
        <taxon>Eukaryota</taxon>
        <taxon>Fungi</taxon>
        <taxon>Dikarya</taxon>
        <taxon>Basidiomycota</taxon>
        <taxon>Agaricomycotina</taxon>
        <taxon>Agaricomycetes</taxon>
        <taxon>Agaricomycetidae</taxon>
        <taxon>Boletales</taxon>
        <taxon>Boletales incertae sedis</taxon>
        <taxon>Leucogyrophana</taxon>
    </lineage>
</organism>
<dbReference type="HOGENOM" id="CLU_1003078_0_0_1"/>